<dbReference type="Pfam" id="PF01757">
    <property type="entry name" value="Acyl_transf_3"/>
    <property type="match status" value="1"/>
</dbReference>
<evidence type="ECO:0000259" key="2">
    <source>
        <dbReference type="Pfam" id="PF01757"/>
    </source>
</evidence>
<gene>
    <name evidence="3" type="ORF">ERS852470_03610</name>
</gene>
<proteinExistence type="predicted"/>
<dbReference type="InterPro" id="IPR052734">
    <property type="entry name" value="Nod_factor_acetyltransferase"/>
</dbReference>
<feature type="transmembrane region" description="Helical" evidence="1">
    <location>
        <begin position="208"/>
        <end position="230"/>
    </location>
</feature>
<keyword evidence="1" id="KW-0812">Transmembrane</keyword>
<dbReference type="PANTHER" id="PTHR37312">
    <property type="entry name" value="MEMBRANE-BOUND ACYLTRANSFERASE YKRP-RELATED"/>
    <property type="match status" value="1"/>
</dbReference>
<evidence type="ECO:0000313" key="4">
    <source>
        <dbReference type="Proteomes" id="UP000095558"/>
    </source>
</evidence>
<dbReference type="InterPro" id="IPR002656">
    <property type="entry name" value="Acyl_transf_3_dom"/>
</dbReference>
<keyword evidence="1" id="KW-0472">Membrane</keyword>
<accession>A0A174HDH5</accession>
<evidence type="ECO:0000256" key="1">
    <source>
        <dbReference type="SAM" id="Phobius"/>
    </source>
</evidence>
<dbReference type="PANTHER" id="PTHR37312:SF1">
    <property type="entry name" value="MEMBRANE-BOUND ACYLTRANSFERASE YKRP-RELATED"/>
    <property type="match status" value="1"/>
</dbReference>
<sequence>MERDYRLDNAKAIGIFLVVFAHVMSTSTITNYIYLFHMPLFFFISGKTMAIKEAEMPCIKFLIRKFKTICVPYFSFSLIFYIYWYIVERNIRDKINISTTKVLANIIIAQGNEELFVFNVVLWFLPCLFIAQLIVFLIIKKKYSNNTEIIFISILSISGYLLSKYSNIMLPWVLESALISTIFIYCGYKNELKKKNNDNIEYFNNNRLFLLCLSLSLLINHFFGSSNILARKYSSYFNFILAAFCGIYIVMYIANKFKNKYVQSVGMSSLIIMLVHEPIKRVIIKVMELLLNIEGEILRKSIVFSLLITLIIILVSIIIEKIIINYFPYIIGKNNKDKRYILSKFYKINNT</sequence>
<protein>
    <submittedName>
        <fullName evidence="3">Fucose 4-O-acetylase</fullName>
    </submittedName>
</protein>
<feature type="transmembrane region" description="Helical" evidence="1">
    <location>
        <begin position="120"/>
        <end position="139"/>
    </location>
</feature>
<dbReference type="AlphaFoldDB" id="A0A174HDH5"/>
<organism evidence="3 4">
    <name type="scientific">Clostridium disporicum</name>
    <dbReference type="NCBI Taxonomy" id="84024"/>
    <lineage>
        <taxon>Bacteria</taxon>
        <taxon>Bacillati</taxon>
        <taxon>Bacillota</taxon>
        <taxon>Clostridia</taxon>
        <taxon>Eubacteriales</taxon>
        <taxon>Clostridiaceae</taxon>
        <taxon>Clostridium</taxon>
    </lineage>
</organism>
<feature type="domain" description="Acyltransferase 3" evidence="2">
    <location>
        <begin position="5"/>
        <end position="319"/>
    </location>
</feature>
<feature type="transmembrane region" description="Helical" evidence="1">
    <location>
        <begin position="299"/>
        <end position="319"/>
    </location>
</feature>
<dbReference type="Proteomes" id="UP000095558">
    <property type="component" value="Unassembled WGS sequence"/>
</dbReference>
<name>A0A174HDH5_9CLOT</name>
<dbReference type="RefSeq" id="WP_042401046.1">
    <property type="nucleotide sequence ID" value="NZ_CYYT01000028.1"/>
</dbReference>
<feature type="transmembrane region" description="Helical" evidence="1">
    <location>
        <begin position="236"/>
        <end position="254"/>
    </location>
</feature>
<keyword evidence="1" id="KW-1133">Transmembrane helix</keyword>
<dbReference type="GeneID" id="83012874"/>
<dbReference type="GO" id="GO:0016747">
    <property type="term" value="F:acyltransferase activity, transferring groups other than amino-acyl groups"/>
    <property type="evidence" value="ECO:0007669"/>
    <property type="project" value="InterPro"/>
</dbReference>
<reference evidence="3 4" key="1">
    <citation type="submission" date="2015-09" db="EMBL/GenBank/DDBJ databases">
        <authorList>
            <consortium name="Pathogen Informatics"/>
        </authorList>
    </citation>
    <scope>NUCLEOTIDE SEQUENCE [LARGE SCALE GENOMIC DNA]</scope>
    <source>
        <strain evidence="3 4">2789STDY5834855</strain>
    </source>
</reference>
<dbReference type="EMBL" id="CYZV01000072">
    <property type="protein sequence ID" value="CUO87543.1"/>
    <property type="molecule type" value="Genomic_DNA"/>
</dbReference>
<evidence type="ECO:0000313" key="3">
    <source>
        <dbReference type="EMBL" id="CUO87543.1"/>
    </source>
</evidence>
<feature type="transmembrane region" description="Helical" evidence="1">
    <location>
        <begin position="169"/>
        <end position="188"/>
    </location>
</feature>
<feature type="transmembrane region" description="Helical" evidence="1">
    <location>
        <begin position="12"/>
        <end position="45"/>
    </location>
</feature>
<dbReference type="OrthoDB" id="6623990at2"/>
<feature type="transmembrane region" description="Helical" evidence="1">
    <location>
        <begin position="66"/>
        <end position="86"/>
    </location>
</feature>